<dbReference type="Gene3D" id="3.90.79.10">
    <property type="entry name" value="Nucleoside Triphosphate Pyrophosphohydrolase"/>
    <property type="match status" value="1"/>
</dbReference>
<reference evidence="4 5" key="1">
    <citation type="submission" date="2018-08" db="EMBL/GenBank/DDBJ databases">
        <title>A genome reference for cultivated species of the human gut microbiota.</title>
        <authorList>
            <person name="Zou Y."/>
            <person name="Xue W."/>
            <person name="Luo G."/>
        </authorList>
    </citation>
    <scope>NUCLEOTIDE SEQUENCE [LARGE SCALE GENOMIC DNA]</scope>
    <source>
        <strain evidence="4 5">OM06-4</strain>
    </source>
</reference>
<dbReference type="InterPro" id="IPR015797">
    <property type="entry name" value="NUDIX_hydrolase-like_dom_sf"/>
</dbReference>
<dbReference type="SUPFAM" id="SSF55811">
    <property type="entry name" value="Nudix"/>
    <property type="match status" value="1"/>
</dbReference>
<dbReference type="CDD" id="cd04665">
    <property type="entry name" value="NUDIX_RppH"/>
    <property type="match status" value="1"/>
</dbReference>
<dbReference type="InterPro" id="IPR000086">
    <property type="entry name" value="NUDIX_hydrolase_dom"/>
</dbReference>
<comment type="caution">
    <text evidence="4">The sequence shown here is derived from an EMBL/GenBank/DDBJ whole genome shotgun (WGS) entry which is preliminary data.</text>
</comment>
<dbReference type="PROSITE" id="PS51462">
    <property type="entry name" value="NUDIX"/>
    <property type="match status" value="1"/>
</dbReference>
<protein>
    <submittedName>
        <fullName evidence="4">NUDIX domain-containing protein</fullName>
    </submittedName>
</protein>
<name>A0A3E3EE51_9FIRM</name>
<accession>A0A3E3EE51</accession>
<dbReference type="EMBL" id="QUSL01000013">
    <property type="protein sequence ID" value="RGD85059.1"/>
    <property type="molecule type" value="Genomic_DNA"/>
</dbReference>
<dbReference type="RefSeq" id="WP_117581500.1">
    <property type="nucleotide sequence ID" value="NZ_JAMOWX010000020.1"/>
</dbReference>
<comment type="similarity">
    <text evidence="2">Belongs to the Nudix hydrolase family.</text>
</comment>
<dbReference type="InterPro" id="IPR014078">
    <property type="entry name" value="Nudix_YtkD"/>
</dbReference>
<keyword evidence="1 2" id="KW-0378">Hydrolase</keyword>
<gene>
    <name evidence="4" type="ORF">DXB93_09740</name>
</gene>
<dbReference type="InterPro" id="IPR020084">
    <property type="entry name" value="NUDIX_hydrolase_CS"/>
</dbReference>
<dbReference type="AlphaFoldDB" id="A0A3E3EE51"/>
<dbReference type="PROSITE" id="PS00893">
    <property type="entry name" value="NUDIX_BOX"/>
    <property type="match status" value="1"/>
</dbReference>
<feature type="domain" description="Nudix hydrolase" evidence="3">
    <location>
        <begin position="11"/>
        <end position="139"/>
    </location>
</feature>
<dbReference type="Pfam" id="PF00293">
    <property type="entry name" value="NUDIX"/>
    <property type="match status" value="1"/>
</dbReference>
<evidence type="ECO:0000259" key="3">
    <source>
        <dbReference type="PROSITE" id="PS51462"/>
    </source>
</evidence>
<dbReference type="Proteomes" id="UP000261032">
    <property type="component" value="Unassembled WGS sequence"/>
</dbReference>
<organism evidence="4 5">
    <name type="scientific">Thomasclavelia ramosa</name>
    <dbReference type="NCBI Taxonomy" id="1547"/>
    <lineage>
        <taxon>Bacteria</taxon>
        <taxon>Bacillati</taxon>
        <taxon>Bacillota</taxon>
        <taxon>Erysipelotrichia</taxon>
        <taxon>Erysipelotrichales</taxon>
        <taxon>Coprobacillaceae</taxon>
        <taxon>Thomasclavelia</taxon>
    </lineage>
</organism>
<dbReference type="PRINTS" id="PR00502">
    <property type="entry name" value="NUDIXFAMILY"/>
</dbReference>
<evidence type="ECO:0000256" key="1">
    <source>
        <dbReference type="ARBA" id="ARBA00022801"/>
    </source>
</evidence>
<sequence>MKVSFYESVAEHDLKFAVIISRYLKQWVFCKHKQLKTFEIPGGHRENGESIEACARRELYEETGAVTYTLERFCDYGVVEKTGSKESFGTIFYAEIEKMVDLPDSEIEKIFLSKELPECWTYPEIQPYMIDEYKRRRGS</sequence>
<dbReference type="GO" id="GO:0016787">
    <property type="term" value="F:hydrolase activity"/>
    <property type="evidence" value="ECO:0007669"/>
    <property type="project" value="UniProtKB-KW"/>
</dbReference>
<evidence type="ECO:0000256" key="2">
    <source>
        <dbReference type="RuleBase" id="RU003476"/>
    </source>
</evidence>
<evidence type="ECO:0000313" key="5">
    <source>
        <dbReference type="Proteomes" id="UP000261032"/>
    </source>
</evidence>
<dbReference type="InterPro" id="IPR020476">
    <property type="entry name" value="Nudix_hydrolase"/>
</dbReference>
<proteinExistence type="inferred from homology"/>
<evidence type="ECO:0000313" key="4">
    <source>
        <dbReference type="EMBL" id="RGD85059.1"/>
    </source>
</evidence>